<dbReference type="InterPro" id="IPR046960">
    <property type="entry name" value="PPR_At4g14850-like_plant"/>
</dbReference>
<dbReference type="AlphaFoldDB" id="A0A835LJQ8"/>
<dbReference type="GO" id="GO:0003723">
    <property type="term" value="F:RNA binding"/>
    <property type="evidence" value="ECO:0007669"/>
    <property type="project" value="InterPro"/>
</dbReference>
<feature type="repeat" description="PPR" evidence="2">
    <location>
        <begin position="300"/>
        <end position="334"/>
    </location>
</feature>
<organism evidence="3 4">
    <name type="scientific">Coptis chinensis</name>
    <dbReference type="NCBI Taxonomy" id="261450"/>
    <lineage>
        <taxon>Eukaryota</taxon>
        <taxon>Viridiplantae</taxon>
        <taxon>Streptophyta</taxon>
        <taxon>Embryophyta</taxon>
        <taxon>Tracheophyta</taxon>
        <taxon>Spermatophyta</taxon>
        <taxon>Magnoliopsida</taxon>
        <taxon>Ranunculales</taxon>
        <taxon>Ranunculaceae</taxon>
        <taxon>Coptidoideae</taxon>
        <taxon>Coptis</taxon>
    </lineage>
</organism>
<dbReference type="Gene3D" id="1.25.40.10">
    <property type="entry name" value="Tetratricopeptide repeat domain"/>
    <property type="match status" value="4"/>
</dbReference>
<dbReference type="InterPro" id="IPR002885">
    <property type="entry name" value="PPR_rpt"/>
</dbReference>
<dbReference type="EMBL" id="JADFTS010000008">
    <property type="protein sequence ID" value="KAF9594159.1"/>
    <property type="molecule type" value="Genomic_DNA"/>
</dbReference>
<feature type="repeat" description="PPR" evidence="2">
    <location>
        <begin position="365"/>
        <end position="400"/>
    </location>
</feature>
<protein>
    <recommendedName>
        <fullName evidence="5">Pentatricopeptide repeat-containing protein</fullName>
    </recommendedName>
</protein>
<evidence type="ECO:0000256" key="1">
    <source>
        <dbReference type="ARBA" id="ARBA00022737"/>
    </source>
</evidence>
<comment type="caution">
    <text evidence="3">The sequence shown here is derived from an EMBL/GenBank/DDBJ whole genome shotgun (WGS) entry which is preliminary data.</text>
</comment>
<dbReference type="InterPro" id="IPR011990">
    <property type="entry name" value="TPR-like_helical_dom_sf"/>
</dbReference>
<keyword evidence="4" id="KW-1185">Reference proteome</keyword>
<evidence type="ECO:0000313" key="4">
    <source>
        <dbReference type="Proteomes" id="UP000631114"/>
    </source>
</evidence>
<proteinExistence type="predicted"/>
<feature type="repeat" description="PPR" evidence="2">
    <location>
        <begin position="23"/>
        <end position="57"/>
    </location>
</feature>
<evidence type="ECO:0000256" key="2">
    <source>
        <dbReference type="PROSITE-ProRule" id="PRU00708"/>
    </source>
</evidence>
<accession>A0A835LJQ8</accession>
<dbReference type="NCBIfam" id="TIGR00756">
    <property type="entry name" value="PPR"/>
    <property type="match status" value="4"/>
</dbReference>
<dbReference type="Pfam" id="PF01535">
    <property type="entry name" value="PPR"/>
    <property type="match status" value="10"/>
</dbReference>
<name>A0A835LJQ8_9MAGN</name>
<dbReference type="FunFam" id="1.25.40.10:FF:000090">
    <property type="entry name" value="Pentatricopeptide repeat-containing protein, chloroplastic"/>
    <property type="match status" value="1"/>
</dbReference>
<dbReference type="GO" id="GO:0009451">
    <property type="term" value="P:RNA modification"/>
    <property type="evidence" value="ECO:0007669"/>
    <property type="project" value="InterPro"/>
</dbReference>
<sequence>MRFWRAGELNNAMKLFEQMPARNRITWNTMLTILVQSNNLNESRRLFLAMPKYNSTSYTLMITAFSRGGFVEEAREVFEAVPVYYKNVILWTAMVSCYAHNNQPMLALEFFKSSYEDFFKLKVVPNSYTFSIVLKACMDMRSLVFAMQAHGLVVKVLNGDLKDIVFVQNSLIDVHSKLGNLADAEKIFNGLMFKDLSSWNIIMDAYARRRFIDKALRVFNSMSEKDTLSYNIMISGLAESGYGIEALELFLQLLHSQSPQIKPNMSTYTTVLTVCATFTMLEFGVQIHGLLRKCGIVHSNIYTDNSLINMYAKCGSIEEMQRLFTDMPKRDIVSWNSVILGLGQNGYTRKALDVAEQVLKLGVHNGSTFVALLTSCSHGGFVDEGMEYFNSMVMKYGVHPSIDHHNCVIDMLGRAGQIAEAYDFLHKMPFTPNVVTWAALLSAALAHNNEEIGEIAAHELQVLEPSNAANYVMLAKLYGCTDQVERSGKIFSLMSKIGLTRGQAPPFPGEVGAQAVAFWIAGDQLTFYTCSIGGLGRVSFTGLSSSKNCVFRHKSNTSRMTQGQEEYHTSNMNSPVLVLARCFPNGKSTALQICCLLQGQEEYGVFCGRHQVLKNQSPA</sequence>
<feature type="repeat" description="PPR" evidence="2">
    <location>
        <begin position="195"/>
        <end position="229"/>
    </location>
</feature>
<evidence type="ECO:0000313" key="3">
    <source>
        <dbReference type="EMBL" id="KAF9594159.1"/>
    </source>
</evidence>
<reference evidence="3 4" key="1">
    <citation type="submission" date="2020-10" db="EMBL/GenBank/DDBJ databases">
        <title>The Coptis chinensis genome and diversification of protoberbering-type alkaloids.</title>
        <authorList>
            <person name="Wang B."/>
            <person name="Shu S."/>
            <person name="Song C."/>
            <person name="Liu Y."/>
        </authorList>
    </citation>
    <scope>NUCLEOTIDE SEQUENCE [LARGE SCALE GENOMIC DNA]</scope>
    <source>
        <strain evidence="3">HL-2020</strain>
        <tissue evidence="3">Leaf</tissue>
    </source>
</reference>
<dbReference type="OrthoDB" id="185373at2759"/>
<dbReference type="PANTHER" id="PTHR47926:SF347">
    <property type="entry name" value="PENTATRICOPEPTIDE REPEAT-CONTAINING PROTEIN"/>
    <property type="match status" value="1"/>
</dbReference>
<dbReference type="PANTHER" id="PTHR47926">
    <property type="entry name" value="PENTATRICOPEPTIDE REPEAT-CONTAINING PROTEIN"/>
    <property type="match status" value="1"/>
</dbReference>
<evidence type="ECO:0008006" key="5">
    <source>
        <dbReference type="Google" id="ProtNLM"/>
    </source>
</evidence>
<dbReference type="PROSITE" id="PS51375">
    <property type="entry name" value="PPR"/>
    <property type="match status" value="4"/>
</dbReference>
<dbReference type="Proteomes" id="UP000631114">
    <property type="component" value="Unassembled WGS sequence"/>
</dbReference>
<keyword evidence="1" id="KW-0677">Repeat</keyword>
<gene>
    <name evidence="3" type="ORF">IFM89_028816</name>
</gene>